<evidence type="ECO:0000313" key="11">
    <source>
        <dbReference type="Proteomes" id="UP000297975"/>
    </source>
</evidence>
<dbReference type="OrthoDB" id="19020at2"/>
<dbReference type="GO" id="GO:0005829">
    <property type="term" value="C:cytosol"/>
    <property type="evidence" value="ECO:0007669"/>
    <property type="project" value="TreeGrafter"/>
</dbReference>
<gene>
    <name evidence="10" type="primary">fliH</name>
    <name evidence="10" type="ORF">E3U55_05185</name>
</gene>
<keyword evidence="11" id="KW-1185">Reference proteome</keyword>
<accession>A0A4Y8IQZ5</accession>
<dbReference type="AlphaFoldDB" id="A0A4Y8IQZ5"/>
<evidence type="ECO:0000256" key="2">
    <source>
        <dbReference type="ARBA" id="ARBA00006602"/>
    </source>
</evidence>
<dbReference type="EMBL" id="SOPW01000004">
    <property type="protein sequence ID" value="TFB23214.1"/>
    <property type="molecule type" value="Genomic_DNA"/>
</dbReference>
<organism evidence="10 11">
    <name type="scientific">Filobacillus milosensis</name>
    <dbReference type="NCBI Taxonomy" id="94137"/>
    <lineage>
        <taxon>Bacteria</taxon>
        <taxon>Bacillati</taxon>
        <taxon>Bacillota</taxon>
        <taxon>Bacilli</taxon>
        <taxon>Bacillales</taxon>
        <taxon>Bacillaceae</taxon>
        <taxon>Filobacillus</taxon>
    </lineage>
</organism>
<evidence type="ECO:0000256" key="5">
    <source>
        <dbReference type="ARBA" id="ARBA00022927"/>
    </source>
</evidence>
<dbReference type="InterPro" id="IPR018035">
    <property type="entry name" value="Flagellar_FliH/T3SS_HrpE"/>
</dbReference>
<dbReference type="Proteomes" id="UP000297975">
    <property type="component" value="Unassembled WGS sequence"/>
</dbReference>
<reference evidence="10 11" key="1">
    <citation type="submission" date="2019-03" db="EMBL/GenBank/DDBJ databases">
        <authorList>
            <person name="He R.-H."/>
        </authorList>
    </citation>
    <scope>NUCLEOTIDE SEQUENCE [LARGE SCALE GENOMIC DNA]</scope>
    <source>
        <strain evidence="11">SH 714</strain>
    </source>
</reference>
<keyword evidence="5" id="KW-0653">Protein transport</keyword>
<dbReference type="PANTHER" id="PTHR34982:SF1">
    <property type="entry name" value="FLAGELLAR ASSEMBLY PROTEIN FLIH"/>
    <property type="match status" value="1"/>
</dbReference>
<dbReference type="GO" id="GO:0015031">
    <property type="term" value="P:protein transport"/>
    <property type="evidence" value="ECO:0007669"/>
    <property type="project" value="UniProtKB-KW"/>
</dbReference>
<feature type="domain" description="Flagellar assembly protein FliH/Type III secretion system HrpE" evidence="9">
    <location>
        <begin position="125"/>
        <end position="254"/>
    </location>
</feature>
<evidence type="ECO:0000256" key="8">
    <source>
        <dbReference type="SAM" id="Coils"/>
    </source>
</evidence>
<protein>
    <recommendedName>
        <fullName evidence="7">Flagellar assembly protein FliH</fullName>
    </recommendedName>
</protein>
<keyword evidence="4" id="KW-1005">Bacterial flagellum biogenesis</keyword>
<name>A0A4Y8IQZ5_9BACI</name>
<keyword evidence="10" id="KW-0969">Cilium</keyword>
<keyword evidence="10" id="KW-0966">Cell projection</keyword>
<dbReference type="NCBIfam" id="TIGR03825">
    <property type="entry name" value="FliH_bacil"/>
    <property type="match status" value="1"/>
</dbReference>
<dbReference type="Pfam" id="PF02108">
    <property type="entry name" value="FliH"/>
    <property type="match status" value="1"/>
</dbReference>
<evidence type="ECO:0000256" key="7">
    <source>
        <dbReference type="NCBIfam" id="TIGR03825"/>
    </source>
</evidence>
<evidence type="ECO:0000256" key="4">
    <source>
        <dbReference type="ARBA" id="ARBA00022795"/>
    </source>
</evidence>
<feature type="coiled-coil region" evidence="8">
    <location>
        <begin position="49"/>
        <end position="158"/>
    </location>
</feature>
<comment type="caution">
    <text evidence="10">The sequence shown here is derived from an EMBL/GenBank/DDBJ whole genome shotgun (WGS) entry which is preliminary data.</text>
</comment>
<evidence type="ECO:0000313" key="10">
    <source>
        <dbReference type="EMBL" id="TFB23214.1"/>
    </source>
</evidence>
<evidence type="ECO:0000256" key="1">
    <source>
        <dbReference type="ARBA" id="ARBA00003041"/>
    </source>
</evidence>
<evidence type="ECO:0000256" key="3">
    <source>
        <dbReference type="ARBA" id="ARBA00022448"/>
    </source>
</evidence>
<evidence type="ECO:0000259" key="9">
    <source>
        <dbReference type="Pfam" id="PF02108"/>
    </source>
</evidence>
<sequence length="266" mass="30848">MLVVEVTTSLSNIYRLTDERSKSGKVIQVKPVHQKETTSHDNDSTEIKQQQIEELRIKAKQELDRAKEEANQLLSEAKLNIEEKYKKLEEQSHQMMNEAKDNGYQEGYSEGFKKGELEAERIYEELIKNAQELVQQTKNDYHEKLKEAENDIIKLTISSVEKILLQKMTEDQSTYFNIIKDSLEEVIHQPEVTLNVHPGQYKFLQENIEELEELFPNKGVLTIFPNKDLSENSCLIESPFGMIDSSIDTQLHQLKIHLTDIIKGEN</sequence>
<keyword evidence="6" id="KW-1006">Bacterial flagellum protein export</keyword>
<keyword evidence="3" id="KW-0813">Transport</keyword>
<dbReference type="InterPro" id="IPR051472">
    <property type="entry name" value="T3SS_Stator/FliH"/>
</dbReference>
<proteinExistence type="inferred from homology"/>
<evidence type="ECO:0000256" key="6">
    <source>
        <dbReference type="ARBA" id="ARBA00023225"/>
    </source>
</evidence>
<dbReference type="InterPro" id="IPR022524">
    <property type="entry name" value="FliH_Bacilli"/>
</dbReference>
<comment type="function">
    <text evidence="1">Needed for flagellar regrowth and assembly.</text>
</comment>
<dbReference type="PANTHER" id="PTHR34982">
    <property type="entry name" value="YOP PROTEINS TRANSLOCATION PROTEIN L"/>
    <property type="match status" value="1"/>
</dbReference>
<dbReference type="GO" id="GO:0044781">
    <property type="term" value="P:bacterial-type flagellum organization"/>
    <property type="evidence" value="ECO:0007669"/>
    <property type="project" value="UniProtKB-KW"/>
</dbReference>
<keyword evidence="10" id="KW-0282">Flagellum</keyword>
<keyword evidence="8" id="KW-0175">Coiled coil</keyword>
<comment type="similarity">
    <text evidence="2">Belongs to the FliH family.</text>
</comment>